<organism evidence="7 8">
    <name type="scientific">Aspergillus bertholletiae</name>
    <dbReference type="NCBI Taxonomy" id="1226010"/>
    <lineage>
        <taxon>Eukaryota</taxon>
        <taxon>Fungi</taxon>
        <taxon>Dikarya</taxon>
        <taxon>Ascomycota</taxon>
        <taxon>Pezizomycotina</taxon>
        <taxon>Eurotiomycetes</taxon>
        <taxon>Eurotiomycetidae</taxon>
        <taxon>Eurotiales</taxon>
        <taxon>Aspergillaceae</taxon>
        <taxon>Aspergillus</taxon>
        <taxon>Aspergillus subgen. Circumdati</taxon>
    </lineage>
</organism>
<comment type="similarity">
    <text evidence="1">Belongs to the protein-tyrosine phosphatase family. Non-receptor class dual specificity subfamily.</text>
</comment>
<dbReference type="SMART" id="SM00195">
    <property type="entry name" value="DSPc"/>
    <property type="match status" value="1"/>
</dbReference>
<dbReference type="EMBL" id="ML736238">
    <property type="protein sequence ID" value="KAE8376573.1"/>
    <property type="molecule type" value="Genomic_DNA"/>
</dbReference>
<dbReference type="InterPro" id="IPR016130">
    <property type="entry name" value="Tyr_Pase_AS"/>
</dbReference>
<evidence type="ECO:0000313" key="7">
    <source>
        <dbReference type="EMBL" id="KAE8376573.1"/>
    </source>
</evidence>
<dbReference type="OrthoDB" id="10252009at2759"/>
<feature type="domain" description="Tyrosine specific protein phosphatases" evidence="6">
    <location>
        <begin position="76"/>
        <end position="131"/>
    </location>
</feature>
<evidence type="ECO:0000256" key="1">
    <source>
        <dbReference type="ARBA" id="ARBA00008601"/>
    </source>
</evidence>
<evidence type="ECO:0000256" key="2">
    <source>
        <dbReference type="ARBA" id="ARBA00013064"/>
    </source>
</evidence>
<gene>
    <name evidence="7" type="ORF">BDV26DRAFT_305521</name>
</gene>
<accession>A0A5N7B3H1</accession>
<dbReference type="InterPro" id="IPR029021">
    <property type="entry name" value="Prot-tyrosine_phosphatase-like"/>
</dbReference>
<dbReference type="InterPro" id="IPR000387">
    <property type="entry name" value="Tyr_Pase_dom"/>
</dbReference>
<dbReference type="PANTHER" id="PTHR10159">
    <property type="entry name" value="DUAL SPECIFICITY PROTEIN PHOSPHATASE"/>
    <property type="match status" value="1"/>
</dbReference>
<dbReference type="SUPFAM" id="SSF52799">
    <property type="entry name" value="(Phosphotyrosine protein) phosphatases II"/>
    <property type="match status" value="1"/>
</dbReference>
<feature type="domain" description="Tyrosine-protein phosphatase" evidence="5">
    <location>
        <begin position="1"/>
        <end position="164"/>
    </location>
</feature>
<name>A0A5N7B3H1_9EURO</name>
<dbReference type="InterPro" id="IPR020422">
    <property type="entry name" value="TYR_PHOSPHATASE_DUAL_dom"/>
</dbReference>
<dbReference type="Proteomes" id="UP000326198">
    <property type="component" value="Unassembled WGS sequence"/>
</dbReference>
<dbReference type="GO" id="GO:0043409">
    <property type="term" value="P:negative regulation of MAPK cascade"/>
    <property type="evidence" value="ECO:0007669"/>
    <property type="project" value="TreeGrafter"/>
</dbReference>
<dbReference type="PANTHER" id="PTHR10159:SF519">
    <property type="entry name" value="DUAL SPECIFICITY PROTEIN PHOSPHATASE MPK3"/>
    <property type="match status" value="1"/>
</dbReference>
<dbReference type="AlphaFoldDB" id="A0A5N7B3H1"/>
<protein>
    <recommendedName>
        <fullName evidence="2">protein-tyrosine-phosphatase</fullName>
        <ecNumber evidence="2">3.1.3.48</ecNumber>
    </recommendedName>
</protein>
<dbReference type="Gene3D" id="3.90.190.10">
    <property type="entry name" value="Protein tyrosine phosphatase superfamily"/>
    <property type="match status" value="1"/>
</dbReference>
<keyword evidence="4" id="KW-0904">Protein phosphatase</keyword>
<dbReference type="Pfam" id="PF00782">
    <property type="entry name" value="DSPc"/>
    <property type="match status" value="1"/>
</dbReference>
<proteinExistence type="inferred from homology"/>
<dbReference type="PROSITE" id="PS00383">
    <property type="entry name" value="TYR_PHOSPHATASE_1"/>
    <property type="match status" value="1"/>
</dbReference>
<evidence type="ECO:0000259" key="5">
    <source>
        <dbReference type="PROSITE" id="PS50054"/>
    </source>
</evidence>
<dbReference type="GO" id="GO:0033550">
    <property type="term" value="F:MAP kinase tyrosine phosphatase activity"/>
    <property type="evidence" value="ECO:0007669"/>
    <property type="project" value="TreeGrafter"/>
</dbReference>
<evidence type="ECO:0000259" key="6">
    <source>
        <dbReference type="PROSITE" id="PS50056"/>
    </source>
</evidence>
<evidence type="ECO:0000256" key="3">
    <source>
        <dbReference type="ARBA" id="ARBA00022801"/>
    </source>
</evidence>
<sequence>MRAITPGLYLGSVEASYNRDMLQANCIAAIVSLTSARWVWWNGTARNAGIPEQRHKWVQCVDSSTQDLLVYMNNIWDFIERMASLLESSDKPHPGAILIHCALGISRSPTIIIAYLMRKYSAKREEVLAFVGYQVWEDEERTMPKAPYQAFLDDRAALLKRKGLTGNEPLAPQSLSSTIRWV</sequence>
<dbReference type="PROSITE" id="PS50056">
    <property type="entry name" value="TYR_PHOSPHATASE_2"/>
    <property type="match status" value="1"/>
</dbReference>
<reference evidence="7 8" key="1">
    <citation type="submission" date="2019-04" db="EMBL/GenBank/DDBJ databases">
        <title>Friends and foes A comparative genomics studyof 23 Aspergillus species from section Flavi.</title>
        <authorList>
            <consortium name="DOE Joint Genome Institute"/>
            <person name="Kjaerbolling I."/>
            <person name="Vesth T."/>
            <person name="Frisvad J.C."/>
            <person name="Nybo J.L."/>
            <person name="Theobald S."/>
            <person name="Kildgaard S."/>
            <person name="Isbrandt T."/>
            <person name="Kuo A."/>
            <person name="Sato A."/>
            <person name="Lyhne E.K."/>
            <person name="Kogle M.E."/>
            <person name="Wiebenga A."/>
            <person name="Kun R.S."/>
            <person name="Lubbers R.J."/>
            <person name="Makela M.R."/>
            <person name="Barry K."/>
            <person name="Chovatia M."/>
            <person name="Clum A."/>
            <person name="Daum C."/>
            <person name="Haridas S."/>
            <person name="He G."/>
            <person name="LaButti K."/>
            <person name="Lipzen A."/>
            <person name="Mondo S."/>
            <person name="Riley R."/>
            <person name="Salamov A."/>
            <person name="Simmons B.A."/>
            <person name="Magnuson J.K."/>
            <person name="Henrissat B."/>
            <person name="Mortensen U.H."/>
            <person name="Larsen T.O."/>
            <person name="Devries R.P."/>
            <person name="Grigoriev I.V."/>
            <person name="Machida M."/>
            <person name="Baker S.E."/>
            <person name="Andersen M.R."/>
        </authorList>
    </citation>
    <scope>NUCLEOTIDE SEQUENCE [LARGE SCALE GENOMIC DNA]</scope>
    <source>
        <strain evidence="7 8">IBT 29228</strain>
    </source>
</reference>
<dbReference type="InterPro" id="IPR000340">
    <property type="entry name" value="Dual-sp_phosphatase_cat-dom"/>
</dbReference>
<dbReference type="EC" id="3.1.3.48" evidence="2"/>
<evidence type="ECO:0000256" key="4">
    <source>
        <dbReference type="ARBA" id="ARBA00022912"/>
    </source>
</evidence>
<keyword evidence="3" id="KW-0378">Hydrolase</keyword>
<dbReference type="PROSITE" id="PS50054">
    <property type="entry name" value="TYR_PHOSPHATASE_DUAL"/>
    <property type="match status" value="1"/>
</dbReference>
<dbReference type="CDD" id="cd14498">
    <property type="entry name" value="DSP"/>
    <property type="match status" value="1"/>
</dbReference>
<dbReference type="GO" id="GO:0017017">
    <property type="term" value="F:MAP kinase tyrosine/serine/threonine phosphatase activity"/>
    <property type="evidence" value="ECO:0007669"/>
    <property type="project" value="TreeGrafter"/>
</dbReference>
<dbReference type="GO" id="GO:0008330">
    <property type="term" value="F:protein tyrosine/threonine phosphatase activity"/>
    <property type="evidence" value="ECO:0007669"/>
    <property type="project" value="TreeGrafter"/>
</dbReference>
<dbReference type="GO" id="GO:0005737">
    <property type="term" value="C:cytoplasm"/>
    <property type="evidence" value="ECO:0007669"/>
    <property type="project" value="TreeGrafter"/>
</dbReference>
<evidence type="ECO:0000313" key="8">
    <source>
        <dbReference type="Proteomes" id="UP000326198"/>
    </source>
</evidence>
<keyword evidence="8" id="KW-1185">Reference proteome</keyword>